<gene>
    <name evidence="1" type="ORF">BO95DRAFT_465626</name>
</gene>
<dbReference type="EMBL" id="KZ825360">
    <property type="protein sequence ID" value="RAH43704.1"/>
    <property type="molecule type" value="Genomic_DNA"/>
</dbReference>
<sequence length="279" mass="30332">MAIPGVSPPKPFRDLKDLSRKSTLHASNTLITTEPGLGAAVTLTPIADIEILIIKVVTHEQEVSHREIGHIVSTGSSANDVVARGFTIREGNSDREILYPRLGDWHRAAYPGALAHSRKAPNRARSRSIAPERDLVLFYGVARAHLRYRRILKSSTRPVLCGQPLCLPIALFWLAGTPTAPSTTHWIVPISWPGSRSATAASGSPLGGFGPGVHGFGLRAESIPWLFYTYGAGSASDVLGWRCVMHTTQLYLHYNLDLSGTIMLWLQMKASVGGTMPHM</sequence>
<keyword evidence="2" id="KW-1185">Reference proteome</keyword>
<name>A0ACD1G386_9EURO</name>
<reference evidence="1" key="1">
    <citation type="submission" date="2018-02" db="EMBL/GenBank/DDBJ databases">
        <title>The genomes of Aspergillus section Nigri reveals drivers in fungal speciation.</title>
        <authorList>
            <consortium name="DOE Joint Genome Institute"/>
            <person name="Vesth T.C."/>
            <person name="Nybo J."/>
            <person name="Theobald S."/>
            <person name="Brandl J."/>
            <person name="Frisvad J.C."/>
            <person name="Nielsen K.F."/>
            <person name="Lyhne E.K."/>
            <person name="Kogle M.E."/>
            <person name="Kuo A."/>
            <person name="Riley R."/>
            <person name="Clum A."/>
            <person name="Nolan M."/>
            <person name="Lipzen A."/>
            <person name="Salamov A."/>
            <person name="Henrissat B."/>
            <person name="Wiebenga A."/>
            <person name="De vries R.P."/>
            <person name="Grigoriev I.V."/>
            <person name="Mortensen U.H."/>
            <person name="Andersen M.R."/>
            <person name="Baker S.E."/>
        </authorList>
    </citation>
    <scope>NUCLEOTIDE SEQUENCE</scope>
    <source>
        <strain evidence="1">CBS 621.78</strain>
    </source>
</reference>
<accession>A0ACD1G386</accession>
<dbReference type="Proteomes" id="UP000249057">
    <property type="component" value="Unassembled WGS sequence"/>
</dbReference>
<organism evidence="1 2">
    <name type="scientific">Aspergillus brunneoviolaceus CBS 621.78</name>
    <dbReference type="NCBI Taxonomy" id="1450534"/>
    <lineage>
        <taxon>Eukaryota</taxon>
        <taxon>Fungi</taxon>
        <taxon>Dikarya</taxon>
        <taxon>Ascomycota</taxon>
        <taxon>Pezizomycotina</taxon>
        <taxon>Eurotiomycetes</taxon>
        <taxon>Eurotiomycetidae</taxon>
        <taxon>Eurotiales</taxon>
        <taxon>Aspergillaceae</taxon>
        <taxon>Aspergillus</taxon>
        <taxon>Aspergillus subgen. Circumdati</taxon>
    </lineage>
</organism>
<evidence type="ECO:0000313" key="2">
    <source>
        <dbReference type="Proteomes" id="UP000249057"/>
    </source>
</evidence>
<proteinExistence type="predicted"/>
<protein>
    <submittedName>
        <fullName evidence="1">Uncharacterized protein</fullName>
    </submittedName>
</protein>
<evidence type="ECO:0000313" key="1">
    <source>
        <dbReference type="EMBL" id="RAH43704.1"/>
    </source>
</evidence>